<organism evidence="1 2">
    <name type="scientific">Romanomermis culicivorax</name>
    <name type="common">Nematode worm</name>
    <dbReference type="NCBI Taxonomy" id="13658"/>
    <lineage>
        <taxon>Eukaryota</taxon>
        <taxon>Metazoa</taxon>
        <taxon>Ecdysozoa</taxon>
        <taxon>Nematoda</taxon>
        <taxon>Enoplea</taxon>
        <taxon>Dorylaimia</taxon>
        <taxon>Mermithida</taxon>
        <taxon>Mermithoidea</taxon>
        <taxon>Mermithidae</taxon>
        <taxon>Romanomermis</taxon>
    </lineage>
</organism>
<evidence type="ECO:0000313" key="2">
    <source>
        <dbReference type="WBParaSite" id="nRc.2.0.1.t11191-RA"/>
    </source>
</evidence>
<accession>A0A915ID98</accession>
<evidence type="ECO:0000313" key="1">
    <source>
        <dbReference type="Proteomes" id="UP000887565"/>
    </source>
</evidence>
<name>A0A915ID98_ROMCU</name>
<dbReference type="Proteomes" id="UP000887565">
    <property type="component" value="Unplaced"/>
</dbReference>
<dbReference type="WBParaSite" id="nRc.2.0.1.t11191-RA">
    <property type="protein sequence ID" value="nRc.2.0.1.t11191-RA"/>
    <property type="gene ID" value="nRc.2.0.1.g11191"/>
</dbReference>
<sequence length="88" mass="10193">MFNFCQGMIENGRQGGIQRHQKSRNSSLTSKTFVLRQQPLRHFTANHISTIIQQIVVQFFIFVERKRRRKRNVLLAAAGPLIIGQLTD</sequence>
<protein>
    <submittedName>
        <fullName evidence="2">Uncharacterized protein</fullName>
    </submittedName>
</protein>
<proteinExistence type="predicted"/>
<dbReference type="AlphaFoldDB" id="A0A915ID98"/>
<reference evidence="2" key="1">
    <citation type="submission" date="2022-11" db="UniProtKB">
        <authorList>
            <consortium name="WormBaseParasite"/>
        </authorList>
    </citation>
    <scope>IDENTIFICATION</scope>
</reference>
<keyword evidence="1" id="KW-1185">Reference proteome</keyword>